<dbReference type="GO" id="GO:0015420">
    <property type="term" value="F:ABC-type vitamin B12 transporter activity"/>
    <property type="evidence" value="ECO:0007669"/>
    <property type="project" value="UniProtKB-EC"/>
</dbReference>
<dbReference type="GeneID" id="62884695"/>
<keyword evidence="1" id="KW-0813">Transport</keyword>
<accession>A0A4D6GTM4</accession>
<evidence type="ECO:0000256" key="10">
    <source>
        <dbReference type="ARBA" id="ARBA00077139"/>
    </source>
</evidence>
<dbReference type="Gene3D" id="3.40.50.300">
    <property type="entry name" value="P-loop containing nucleotide triphosphate hydrolases"/>
    <property type="match status" value="1"/>
</dbReference>
<keyword evidence="4" id="KW-1278">Translocase</keyword>
<dbReference type="Pfam" id="PF00005">
    <property type="entry name" value="ABC_tran"/>
    <property type="match status" value="1"/>
</dbReference>
<keyword evidence="2" id="KW-0547">Nucleotide-binding</keyword>
<evidence type="ECO:0000256" key="2">
    <source>
        <dbReference type="ARBA" id="ARBA00022741"/>
    </source>
</evidence>
<dbReference type="GO" id="GO:0005524">
    <property type="term" value="F:ATP binding"/>
    <property type="evidence" value="ECO:0007669"/>
    <property type="project" value="UniProtKB-KW"/>
</dbReference>
<dbReference type="SUPFAM" id="SSF52540">
    <property type="entry name" value="P-loop containing nucleoside triphosphate hydrolases"/>
    <property type="match status" value="1"/>
</dbReference>
<evidence type="ECO:0000256" key="3">
    <source>
        <dbReference type="ARBA" id="ARBA00022840"/>
    </source>
</evidence>
<reference evidence="12" key="3">
    <citation type="journal article" name="MicrobiologyOpen">
        <title>Whole-genome comparison between the type strain of Halobacterium salinarum (DSM 3754(T)) and the laboratory strains R1 and NRC-1.</title>
        <authorList>
            <person name="Pfeiffer F."/>
            <person name="Losensky G."/>
            <person name="Marchfelder A."/>
            <person name="Habermann B."/>
            <person name="Dyall-Smith M."/>
        </authorList>
    </citation>
    <scope>NUCLEOTIDE SEQUENCE</scope>
    <source>
        <strain evidence="12">91-R6</strain>
    </source>
</reference>
<evidence type="ECO:0000313" key="12">
    <source>
        <dbReference type="EMBL" id="QCC45149.1"/>
    </source>
</evidence>
<reference evidence="12 14" key="1">
    <citation type="journal article" date="2019" name="Microbiol. Resour. Announc.">
        <title>The Genome Sequence of the Halobacterium salinarum Type Strain Is Closely Related to That of Laboratory Strains NRC-1 and R1.</title>
        <authorList>
            <person name="Pfeiffer F."/>
            <person name="Marchfelder A."/>
            <person name="Habermann B."/>
            <person name="Dyall-Smith M.L."/>
        </authorList>
    </citation>
    <scope>NUCLEOTIDE SEQUENCE [LARGE SCALE GENOMIC DNA]</scope>
    <source>
        <strain evidence="12">91-R6</strain>
        <strain evidence="14">ATCC 33171 / DSM 3754 / JCM 8978 / NBRC 102687 / NCIMB 764 / 91-R6</strain>
    </source>
</reference>
<dbReference type="Proteomes" id="UP000296216">
    <property type="component" value="Chromosome"/>
</dbReference>
<dbReference type="PROSITE" id="PS00211">
    <property type="entry name" value="ABC_TRANSPORTER_1"/>
    <property type="match status" value="1"/>
</dbReference>
<dbReference type="InterPro" id="IPR027417">
    <property type="entry name" value="P-loop_NTPase"/>
</dbReference>
<evidence type="ECO:0000256" key="4">
    <source>
        <dbReference type="ARBA" id="ARBA00022967"/>
    </source>
</evidence>
<dbReference type="SMART" id="SM00382">
    <property type="entry name" value="AAA"/>
    <property type="match status" value="1"/>
</dbReference>
<dbReference type="InterPro" id="IPR003439">
    <property type="entry name" value="ABC_transporter-like_ATP-bd"/>
</dbReference>
<dbReference type="Proteomes" id="UP000323075">
    <property type="component" value="Unassembled WGS sequence"/>
</dbReference>
<dbReference type="EMBL" id="CP038631">
    <property type="protein sequence ID" value="QCC45149.1"/>
    <property type="molecule type" value="Genomic_DNA"/>
</dbReference>
<keyword evidence="3 12" id="KW-0067">ATP-binding</keyword>
<dbReference type="NCBIfam" id="NF007082">
    <property type="entry name" value="PRK09536.1"/>
    <property type="match status" value="1"/>
</dbReference>
<sequence length="398" mass="40468">MTLDVTGLDVELAGTRILDDVHASIRDGHLVGVVGPNGAGKSTLLRAMNGLITPTAGTVLVAGDDVHALSSAAASRRIATVPQDASVSFEFTVRQVVEMGRHPHTTRFGTDTDTAVVDRAMARTGVAQFAARDVTSLSGGERQRVLLARALAQAAPVLLLDEPTASLDVNHQIRTLEVVRDLADSEDRAVVAAIHDLDLAARYCDELVVVADGRVHDAGAPRSVLTPDTIRAAFDARVAVGTDPATGAVTVTPLPDRTSAAADTSVHVVGGGDSATPVVRRLVSAGASVSVGPVVEGDTDHETARRVGCPCTSVAPFTRLEDTTAASATRADIAAADGVAVPVAAAARPGVRGLLTDAVPTLAVGDAAGAPEWADRLVACDAVVSAVGALADTPSDGV</sequence>
<dbReference type="RefSeq" id="WP_136361471.1">
    <property type="nucleotide sequence ID" value="NZ_VRYN01000003.1"/>
</dbReference>
<dbReference type="GO" id="GO:0016887">
    <property type="term" value="F:ATP hydrolysis activity"/>
    <property type="evidence" value="ECO:0007669"/>
    <property type="project" value="InterPro"/>
</dbReference>
<comment type="function">
    <text evidence="6">Required for corrinoid utilization. Probably part of the ABC transporter complex BtuCDF involved in cobalamin (vitamin B12) import. Probably responsible for energy coupling to the transport system.</text>
</comment>
<evidence type="ECO:0000256" key="8">
    <source>
        <dbReference type="ARBA" id="ARBA00066387"/>
    </source>
</evidence>
<dbReference type="AlphaFoldDB" id="A0A4D6GTM4"/>
<reference evidence="13 15" key="2">
    <citation type="submission" date="2019-07" db="EMBL/GenBank/DDBJ databases">
        <title>Genomic Encyclopedia of Archaeal and Bacterial Type Strains, Phase II (KMG-II): from individual species to whole genera.</title>
        <authorList>
            <person name="Goeker M."/>
        </authorList>
    </citation>
    <scope>NUCLEOTIDE SEQUENCE [LARGE SCALE GENOMIC DNA]</scope>
    <source>
        <strain evidence="13 15">DSM 3754</strain>
    </source>
</reference>
<gene>
    <name evidence="12" type="primary">btuD</name>
    <name evidence="13" type="ORF">APQ99_01818</name>
    <name evidence="12" type="ORF">HBSAL_07490</name>
</gene>
<dbReference type="NCBIfam" id="NF010068">
    <property type="entry name" value="PRK13548.1"/>
    <property type="match status" value="1"/>
</dbReference>
<evidence type="ECO:0000256" key="9">
    <source>
        <dbReference type="ARBA" id="ARBA00073649"/>
    </source>
</evidence>
<feature type="domain" description="ABC transporter" evidence="11">
    <location>
        <begin position="3"/>
        <end position="237"/>
    </location>
</feature>
<dbReference type="EMBL" id="VRYN01000003">
    <property type="protein sequence ID" value="TYO76259.1"/>
    <property type="molecule type" value="Genomic_DNA"/>
</dbReference>
<dbReference type="PANTHER" id="PTHR42794">
    <property type="entry name" value="HEMIN IMPORT ATP-BINDING PROTEIN HMUV"/>
    <property type="match status" value="1"/>
</dbReference>
<evidence type="ECO:0000259" key="11">
    <source>
        <dbReference type="PROSITE" id="PS50893"/>
    </source>
</evidence>
<evidence type="ECO:0000313" key="14">
    <source>
        <dbReference type="Proteomes" id="UP000296216"/>
    </source>
</evidence>
<dbReference type="FunFam" id="3.40.50.300:FF:000134">
    <property type="entry name" value="Iron-enterobactin ABC transporter ATP-binding protein"/>
    <property type="match status" value="1"/>
</dbReference>
<evidence type="ECO:0000256" key="6">
    <source>
        <dbReference type="ARBA" id="ARBA00058960"/>
    </source>
</evidence>
<evidence type="ECO:0000256" key="1">
    <source>
        <dbReference type="ARBA" id="ARBA00022448"/>
    </source>
</evidence>
<dbReference type="PROSITE" id="PS50893">
    <property type="entry name" value="ABC_TRANSPORTER_2"/>
    <property type="match status" value="1"/>
</dbReference>
<dbReference type="CDD" id="cd03214">
    <property type="entry name" value="ABC_Iron-Siderophores_B12_Hemin"/>
    <property type="match status" value="1"/>
</dbReference>
<protein>
    <recommendedName>
        <fullName evidence="9">Cobalamin import ATP-binding protein BtuD</fullName>
        <ecNumber evidence="8">7.6.2.8</ecNumber>
    </recommendedName>
    <alternativeName>
        <fullName evidence="10">Vitamin B12-transporting ATPase</fullName>
    </alternativeName>
</protein>
<name>A0A4D6GTM4_HALS9</name>
<proteinExistence type="predicted"/>
<comment type="subunit">
    <text evidence="7">The complex is composed of two ATP-binding proteins (BtuD), two transmembrane proteins (BtuC) and a solute-binding protein (BtuF).</text>
</comment>
<organism evidence="12 14">
    <name type="scientific">Halobacterium salinarum (strain ATCC 33171 / DSM 3754 / JCM 8978 / NBRC 102687 / NCIMB 764 / 91-R6)</name>
    <dbReference type="NCBI Taxonomy" id="2597657"/>
    <lineage>
        <taxon>Archaea</taxon>
        <taxon>Methanobacteriati</taxon>
        <taxon>Methanobacteriota</taxon>
        <taxon>Stenosarchaea group</taxon>
        <taxon>Halobacteria</taxon>
        <taxon>Halobacteriales</taxon>
        <taxon>Halobacteriaceae</taxon>
        <taxon>Halobacterium</taxon>
    </lineage>
</organism>
<dbReference type="InterPro" id="IPR003593">
    <property type="entry name" value="AAA+_ATPase"/>
</dbReference>
<dbReference type="PANTHER" id="PTHR42794:SF1">
    <property type="entry name" value="HEMIN IMPORT ATP-BINDING PROTEIN HMUV"/>
    <property type="match status" value="1"/>
</dbReference>
<dbReference type="EC" id="7.6.2.8" evidence="8"/>
<evidence type="ECO:0000313" key="13">
    <source>
        <dbReference type="EMBL" id="TYO76259.1"/>
    </source>
</evidence>
<evidence type="ECO:0000256" key="5">
    <source>
        <dbReference type="ARBA" id="ARBA00050590"/>
    </source>
</evidence>
<evidence type="ECO:0000313" key="15">
    <source>
        <dbReference type="Proteomes" id="UP000323075"/>
    </source>
</evidence>
<dbReference type="InterPro" id="IPR017871">
    <property type="entry name" value="ABC_transporter-like_CS"/>
</dbReference>
<comment type="catalytic activity">
    <reaction evidence="5">
        <text>an R-cob(III)alamin(out) + ATP + H2O = an R-cob(III)alamin(in) + ADP + phosphate + H(+)</text>
        <dbReference type="Rhea" id="RHEA:17873"/>
        <dbReference type="ChEBI" id="CHEBI:15377"/>
        <dbReference type="ChEBI" id="CHEBI:15378"/>
        <dbReference type="ChEBI" id="CHEBI:30616"/>
        <dbReference type="ChEBI" id="CHEBI:43474"/>
        <dbReference type="ChEBI" id="CHEBI:140785"/>
        <dbReference type="ChEBI" id="CHEBI:456216"/>
        <dbReference type="EC" id="7.6.2.8"/>
    </reaction>
</comment>
<evidence type="ECO:0000256" key="7">
    <source>
        <dbReference type="ARBA" id="ARBA00064420"/>
    </source>
</evidence>